<dbReference type="InterPro" id="IPR026591">
    <property type="entry name" value="Sirtuin_cat_small_dom_sf"/>
</dbReference>
<feature type="binding site" evidence="4">
    <location>
        <position position="285"/>
    </location>
    <ligand>
        <name>Zn(2+)</name>
        <dbReference type="ChEBI" id="CHEBI:29105"/>
    </ligand>
</feature>
<dbReference type="SUPFAM" id="SSF52467">
    <property type="entry name" value="DHS-like NAD/FAD-binding domain"/>
    <property type="match status" value="1"/>
</dbReference>
<dbReference type="EMBL" id="ONZQ02000001">
    <property type="protein sequence ID" value="SPN96887.1"/>
    <property type="molecule type" value="Genomic_DNA"/>
</dbReference>
<dbReference type="GO" id="GO:0016740">
    <property type="term" value="F:transferase activity"/>
    <property type="evidence" value="ECO:0007669"/>
    <property type="project" value="UniProtKB-KW"/>
</dbReference>
<dbReference type="PANTHER" id="PTHR47651:SF17">
    <property type="entry name" value="DEACETYLASE SIRTUIN-TYPE DOMAIN-CONTAINING PROTEIN"/>
    <property type="match status" value="1"/>
</dbReference>
<dbReference type="Gene3D" id="3.40.50.1220">
    <property type="entry name" value="TPP-binding domain"/>
    <property type="match status" value="1"/>
</dbReference>
<dbReference type="InterPro" id="IPR026590">
    <property type="entry name" value="Ssirtuin_cat_dom"/>
</dbReference>
<keyword evidence="4" id="KW-0479">Metal-binding</keyword>
<keyword evidence="8" id="KW-1185">Reference proteome</keyword>
<dbReference type="GO" id="GO:0070403">
    <property type="term" value="F:NAD+ binding"/>
    <property type="evidence" value="ECO:0007669"/>
    <property type="project" value="InterPro"/>
</dbReference>
<protein>
    <submittedName>
        <fullName evidence="7">Related to NAD-dependent histone deacetylases</fullName>
    </submittedName>
</protein>
<feature type="active site" description="Proton acceptor" evidence="4">
    <location>
        <position position="274"/>
    </location>
</feature>
<evidence type="ECO:0000256" key="1">
    <source>
        <dbReference type="ARBA" id="ARBA00006924"/>
    </source>
</evidence>
<feature type="region of interest" description="Disordered" evidence="5">
    <location>
        <begin position="505"/>
        <end position="621"/>
    </location>
</feature>
<dbReference type="InterPro" id="IPR029035">
    <property type="entry name" value="DHS-like_NAD/FAD-binding_dom"/>
</dbReference>
<evidence type="ECO:0000256" key="2">
    <source>
        <dbReference type="ARBA" id="ARBA00022679"/>
    </source>
</evidence>
<feature type="compositionally biased region" description="Polar residues" evidence="5">
    <location>
        <begin position="63"/>
        <end position="75"/>
    </location>
</feature>
<dbReference type="PANTHER" id="PTHR47651">
    <property type="entry name" value="NAD-DEPENDENT HISTONE DEACETYLASE HST4"/>
    <property type="match status" value="1"/>
</dbReference>
<evidence type="ECO:0000313" key="7">
    <source>
        <dbReference type="EMBL" id="SPN96887.1"/>
    </source>
</evidence>
<keyword evidence="2" id="KW-0808">Transferase</keyword>
<name>A0AAE8SR75_9PEZI</name>
<keyword evidence="3" id="KW-0520">NAD</keyword>
<dbReference type="PROSITE" id="PS50305">
    <property type="entry name" value="SIRTUIN"/>
    <property type="match status" value="1"/>
</dbReference>
<evidence type="ECO:0000256" key="5">
    <source>
        <dbReference type="SAM" id="MobiDB-lite"/>
    </source>
</evidence>
<dbReference type="Pfam" id="PF02146">
    <property type="entry name" value="SIR2"/>
    <property type="match status" value="1"/>
</dbReference>
<dbReference type="GO" id="GO:0046872">
    <property type="term" value="F:metal ion binding"/>
    <property type="evidence" value="ECO:0007669"/>
    <property type="project" value="UniProtKB-KW"/>
</dbReference>
<gene>
    <name evidence="7" type="ORF">DNG_00407</name>
</gene>
<dbReference type="Proteomes" id="UP001187682">
    <property type="component" value="Unassembled WGS sequence"/>
</dbReference>
<feature type="region of interest" description="Disordered" evidence="5">
    <location>
        <begin position="1"/>
        <end position="128"/>
    </location>
</feature>
<dbReference type="Gene3D" id="3.30.1600.10">
    <property type="entry name" value="SIR2/SIRT2 'Small Domain"/>
    <property type="match status" value="1"/>
</dbReference>
<organism evidence="7 8">
    <name type="scientific">Cephalotrichum gorgonifer</name>
    <dbReference type="NCBI Taxonomy" id="2041049"/>
    <lineage>
        <taxon>Eukaryota</taxon>
        <taxon>Fungi</taxon>
        <taxon>Dikarya</taxon>
        <taxon>Ascomycota</taxon>
        <taxon>Pezizomycotina</taxon>
        <taxon>Sordariomycetes</taxon>
        <taxon>Hypocreomycetidae</taxon>
        <taxon>Microascales</taxon>
        <taxon>Microascaceae</taxon>
        <taxon>Cephalotrichum</taxon>
    </lineage>
</organism>
<evidence type="ECO:0000259" key="6">
    <source>
        <dbReference type="PROSITE" id="PS50305"/>
    </source>
</evidence>
<dbReference type="AlphaFoldDB" id="A0AAE8SR75"/>
<evidence type="ECO:0000256" key="3">
    <source>
        <dbReference type="ARBA" id="ARBA00023027"/>
    </source>
</evidence>
<feature type="compositionally biased region" description="Basic and acidic residues" evidence="5">
    <location>
        <begin position="113"/>
        <end position="128"/>
    </location>
</feature>
<reference evidence="7" key="1">
    <citation type="submission" date="2018-03" db="EMBL/GenBank/DDBJ databases">
        <authorList>
            <person name="Guldener U."/>
        </authorList>
    </citation>
    <scope>NUCLEOTIDE SEQUENCE</scope>
</reference>
<feature type="binding site" evidence="4">
    <location>
        <position position="282"/>
    </location>
    <ligand>
        <name>Zn(2+)</name>
        <dbReference type="ChEBI" id="CHEBI:29105"/>
    </ligand>
</feature>
<keyword evidence="4" id="KW-0862">Zinc</keyword>
<feature type="binding site" evidence="4">
    <location>
        <position position="304"/>
    </location>
    <ligand>
        <name>Zn(2+)</name>
        <dbReference type="ChEBI" id="CHEBI:29105"/>
    </ligand>
</feature>
<feature type="domain" description="Deacetylase sirtuin-type" evidence="6">
    <location>
        <begin position="129"/>
        <end position="442"/>
    </location>
</feature>
<dbReference type="InterPro" id="IPR003000">
    <property type="entry name" value="Sirtuin"/>
</dbReference>
<feature type="compositionally biased region" description="Basic and acidic residues" evidence="5">
    <location>
        <begin position="512"/>
        <end position="526"/>
    </location>
</feature>
<comment type="caution">
    <text evidence="7">The sequence shown here is derived from an EMBL/GenBank/DDBJ whole genome shotgun (WGS) entry which is preliminary data.</text>
</comment>
<sequence length="621" mass="67531">MAGHSFDLPYADDREARQSISTPPDSTSPSSIHSSPLSILSKSPSLPGSPHESDDPGGRYPSPSASSLPSGTQSPLKPRHNDRDEIRVNTTAPTPRDGQPPPKKRKITQPKTRTTEHLDLSTPNLDDKTSDEAMQLNRLLNVIRKKKKIVVIAGAGISVSAGIPDFRSNSGLFTTLKAQHKIKGASGKHLFDAAVYRHDASTQSFHTMVRELSTMTSKASPTPFHHLLASLAAEGRLLRLYTQNVDCIDTNLPPLATTVPLNTKAPWPVTIQLHGGLEKMVCTKCGDVAPLDGDKFTSHEAPLCQTCQTQEHLRVNFANKRSQGVGRMRPRIVLYNEANPDEEAIGSVSMADLRSRPDAVIVVGTSLKIPGVRRLVKELCQVTRGRRDGFSAWINVDPVPLGAEFRDCWDLVVRGKCDDVAFHAQLPRWDEEGRKARELSAEDNLEREKMLKRSKLEVRLSPESGGDADAALDKRVEHVQGIPTPGASPRLSAVKVTKTQSKLSFANATAATEKKPARKSLPDKPNARKPGPKSKRAAPQSHTVKDVFRTVKAGAATPNAKGGNAQPASVPEKREHSEFVDDDSELSSVGSASPDMPSTVLPPLRPISVREGQRTALPRWD</sequence>
<comment type="similarity">
    <text evidence="1">Belongs to the sirtuin family. Class I subfamily.</text>
</comment>
<feature type="compositionally biased region" description="Low complexity" evidence="5">
    <location>
        <begin position="19"/>
        <end position="50"/>
    </location>
</feature>
<proteinExistence type="inferred from homology"/>
<evidence type="ECO:0000313" key="8">
    <source>
        <dbReference type="Proteomes" id="UP001187682"/>
    </source>
</evidence>
<feature type="binding site" evidence="4">
    <location>
        <position position="307"/>
    </location>
    <ligand>
        <name>Zn(2+)</name>
        <dbReference type="ChEBI" id="CHEBI:29105"/>
    </ligand>
</feature>
<evidence type="ECO:0000256" key="4">
    <source>
        <dbReference type="PROSITE-ProRule" id="PRU00236"/>
    </source>
</evidence>
<accession>A0AAE8SR75</accession>